<dbReference type="Gene3D" id="3.40.50.12370">
    <property type="match status" value="1"/>
</dbReference>
<proteinExistence type="predicted"/>
<evidence type="ECO:0000313" key="2">
    <source>
        <dbReference type="EMBL" id="MBB4237138.1"/>
    </source>
</evidence>
<sequence length="115" mass="12597">MLNSSPVVASERIVHRLPSHIVLATDFTARCDRAQDRAVQLAMEWNASLTAVHAIDDVSLSAEPVARLASQAAARRNARRLREELATMNLRSSVQVDIGAPATVVQTLRRESMPI</sequence>
<name>A0A7W6R5F8_9HYPH</name>
<dbReference type="InterPro" id="IPR006016">
    <property type="entry name" value="UspA"/>
</dbReference>
<dbReference type="SUPFAM" id="SSF52402">
    <property type="entry name" value="Adenine nucleotide alpha hydrolases-like"/>
    <property type="match status" value="1"/>
</dbReference>
<comment type="caution">
    <text evidence="2">The sequence shown here is derived from an EMBL/GenBank/DDBJ whole genome shotgun (WGS) entry which is preliminary data.</text>
</comment>
<gene>
    <name evidence="2" type="ORF">GGD57_003734</name>
</gene>
<dbReference type="EMBL" id="JACIFY010000013">
    <property type="protein sequence ID" value="MBB4237138.1"/>
    <property type="molecule type" value="Genomic_DNA"/>
</dbReference>
<reference evidence="2 3" key="1">
    <citation type="submission" date="2020-08" db="EMBL/GenBank/DDBJ databases">
        <title>Genomic Encyclopedia of Type Strains, Phase IV (KMG-V): Genome sequencing to study the core and pangenomes of soil and plant-associated prokaryotes.</title>
        <authorList>
            <person name="Whitman W."/>
        </authorList>
    </citation>
    <scope>NUCLEOTIDE SEQUENCE [LARGE SCALE GENOMIC DNA]</scope>
    <source>
        <strain evidence="2 3">SEMIA 4089</strain>
    </source>
</reference>
<dbReference type="RefSeq" id="WP_281423757.1">
    <property type="nucleotide sequence ID" value="NZ_JACIFY010000013.1"/>
</dbReference>
<protein>
    <submittedName>
        <fullName evidence="2">Nucleotide-binding universal stress UspA family protein</fullName>
    </submittedName>
</protein>
<dbReference type="Pfam" id="PF00582">
    <property type="entry name" value="Usp"/>
    <property type="match status" value="1"/>
</dbReference>
<evidence type="ECO:0000313" key="3">
    <source>
        <dbReference type="Proteomes" id="UP000540909"/>
    </source>
</evidence>
<organism evidence="2 3">
    <name type="scientific">Rhizobium esperanzae</name>
    <dbReference type="NCBI Taxonomy" id="1967781"/>
    <lineage>
        <taxon>Bacteria</taxon>
        <taxon>Pseudomonadati</taxon>
        <taxon>Pseudomonadota</taxon>
        <taxon>Alphaproteobacteria</taxon>
        <taxon>Hyphomicrobiales</taxon>
        <taxon>Rhizobiaceae</taxon>
        <taxon>Rhizobium/Agrobacterium group</taxon>
        <taxon>Rhizobium</taxon>
    </lineage>
</organism>
<dbReference type="AlphaFoldDB" id="A0A7W6R5F8"/>
<feature type="domain" description="UspA" evidence="1">
    <location>
        <begin position="20"/>
        <end position="98"/>
    </location>
</feature>
<accession>A0A7W6R5F8</accession>
<dbReference type="Proteomes" id="UP000540909">
    <property type="component" value="Unassembled WGS sequence"/>
</dbReference>
<evidence type="ECO:0000259" key="1">
    <source>
        <dbReference type="Pfam" id="PF00582"/>
    </source>
</evidence>